<dbReference type="Proteomes" id="UP000736164">
    <property type="component" value="Unassembled WGS sequence"/>
</dbReference>
<keyword evidence="10" id="KW-0249">Electron transport</keyword>
<dbReference type="PANTHER" id="PTHR15469:SF0">
    <property type="entry name" value="NADH DEHYDROGENASE [UBIQUINONE] 1 BETA SUBCOMPLEX SUBUNIT 4"/>
    <property type="match status" value="1"/>
</dbReference>
<keyword evidence="12" id="KW-0496">Mitochondrion</keyword>
<dbReference type="InterPro" id="IPR009866">
    <property type="entry name" value="NADH_UbQ_OxRdtase_NDUFB4_su"/>
</dbReference>
<evidence type="ECO:0000256" key="6">
    <source>
        <dbReference type="ARBA" id="ARBA00022448"/>
    </source>
</evidence>
<keyword evidence="18" id="KW-1185">Reference proteome</keyword>
<evidence type="ECO:0000256" key="10">
    <source>
        <dbReference type="ARBA" id="ARBA00022982"/>
    </source>
</evidence>
<comment type="function">
    <text evidence="1">Accessory subunit of the mitochondrial membrane respiratory chain NADH dehydrogenase (Complex I), that is believed not to be involved in catalysis. Complex I functions in the transfer of electrons from NADH to the respiratory chain. The immediate electron acceptor for the enzyme is believed to be ubiquinone.</text>
</comment>
<evidence type="ECO:0000256" key="3">
    <source>
        <dbReference type="ARBA" id="ARBA00007260"/>
    </source>
</evidence>
<dbReference type="AlphaFoldDB" id="A0A8J7P3V4"/>
<evidence type="ECO:0000256" key="5">
    <source>
        <dbReference type="ARBA" id="ARBA00018681"/>
    </source>
</evidence>
<evidence type="ECO:0000256" key="2">
    <source>
        <dbReference type="ARBA" id="ARBA00004298"/>
    </source>
</evidence>
<evidence type="ECO:0000256" key="1">
    <source>
        <dbReference type="ARBA" id="ARBA00003195"/>
    </source>
</evidence>
<evidence type="ECO:0000313" key="18">
    <source>
        <dbReference type="Proteomes" id="UP000736164"/>
    </source>
</evidence>
<evidence type="ECO:0000256" key="13">
    <source>
        <dbReference type="ARBA" id="ARBA00023136"/>
    </source>
</evidence>
<comment type="subunit">
    <text evidence="4">Complex I is composed of 45 different subunits.</text>
</comment>
<evidence type="ECO:0000313" key="17">
    <source>
        <dbReference type="EMBL" id="MBN3324959.1"/>
    </source>
</evidence>
<feature type="transmembrane region" description="Helical" evidence="16">
    <location>
        <begin position="86"/>
        <end position="104"/>
    </location>
</feature>
<dbReference type="Pfam" id="PF07225">
    <property type="entry name" value="NDUF_B4"/>
    <property type="match status" value="1"/>
</dbReference>
<evidence type="ECO:0000256" key="7">
    <source>
        <dbReference type="ARBA" id="ARBA00022660"/>
    </source>
</evidence>
<comment type="similarity">
    <text evidence="3">Belongs to the complex I NDUFB4 subunit family.</text>
</comment>
<keyword evidence="9" id="KW-0999">Mitochondrion inner membrane</keyword>
<dbReference type="PANTHER" id="PTHR15469">
    <property type="entry name" value="NADH-UBIQUINONE OXIDOREDUCTASE B15 SUBUNIT"/>
    <property type="match status" value="1"/>
</dbReference>
<reference evidence="17" key="1">
    <citation type="journal article" date="2021" name="Cell">
        <title>Tracing the genetic footprints of vertebrate landing in non-teleost ray-finned fishes.</title>
        <authorList>
            <person name="Bi X."/>
            <person name="Wang K."/>
            <person name="Yang L."/>
            <person name="Pan H."/>
            <person name="Jiang H."/>
            <person name="Wei Q."/>
            <person name="Fang M."/>
            <person name="Yu H."/>
            <person name="Zhu C."/>
            <person name="Cai Y."/>
            <person name="He Y."/>
            <person name="Gan X."/>
            <person name="Zeng H."/>
            <person name="Yu D."/>
            <person name="Zhu Y."/>
            <person name="Jiang H."/>
            <person name="Qiu Q."/>
            <person name="Yang H."/>
            <person name="Zhang Y.E."/>
            <person name="Wang W."/>
            <person name="Zhu M."/>
            <person name="He S."/>
            <person name="Zhang G."/>
        </authorList>
    </citation>
    <scope>NUCLEOTIDE SEQUENCE</scope>
    <source>
        <strain evidence="17">Allg_001</strain>
    </source>
</reference>
<comment type="caution">
    <text evidence="17">The sequence shown here is derived from an EMBL/GenBank/DDBJ whole genome shotgun (WGS) entry which is preliminary data.</text>
</comment>
<organism evidence="17 18">
    <name type="scientific">Atractosteus spatula</name>
    <name type="common">Alligator gar</name>
    <name type="synonym">Lepisosteus spatula</name>
    <dbReference type="NCBI Taxonomy" id="7917"/>
    <lineage>
        <taxon>Eukaryota</taxon>
        <taxon>Metazoa</taxon>
        <taxon>Chordata</taxon>
        <taxon>Craniata</taxon>
        <taxon>Vertebrata</taxon>
        <taxon>Euteleostomi</taxon>
        <taxon>Actinopterygii</taxon>
        <taxon>Neopterygii</taxon>
        <taxon>Holostei</taxon>
        <taxon>Semionotiformes</taxon>
        <taxon>Lepisosteidae</taxon>
        <taxon>Atractosteus</taxon>
    </lineage>
</organism>
<comment type="subcellular location">
    <subcellularLocation>
        <location evidence="2">Mitochondrion inner membrane</location>
        <topology evidence="2">Single-pass membrane protein</topology>
        <orientation evidence="2">Matrix side</orientation>
    </subcellularLocation>
</comment>
<dbReference type="EMBL" id="JAAWVO010073544">
    <property type="protein sequence ID" value="MBN3324959.1"/>
    <property type="molecule type" value="Genomic_DNA"/>
</dbReference>
<evidence type="ECO:0000256" key="9">
    <source>
        <dbReference type="ARBA" id="ARBA00022792"/>
    </source>
</evidence>
<evidence type="ECO:0000256" key="14">
    <source>
        <dbReference type="ARBA" id="ARBA00030212"/>
    </source>
</evidence>
<protein>
    <recommendedName>
        <fullName evidence="5">NADH dehydrogenase [ubiquinone] 1 beta subcomplex subunit 4</fullName>
    </recommendedName>
    <alternativeName>
        <fullName evidence="14">Complex I-B15</fullName>
    </alternativeName>
    <alternativeName>
        <fullName evidence="15">NADH-ubiquinone oxidoreductase B15 subunit</fullName>
    </alternativeName>
</protein>
<accession>A0A8J7P3V4</accession>
<feature type="non-terminal residue" evidence="17">
    <location>
        <position position="1"/>
    </location>
</feature>
<sequence>MADHQETSYVSRPKTLDPVEYFALSPAQRKAEEERAALRARLKRQYQLQLNDPSRTQRIEDPALTRWTYARTINVPANVRPTPKTSLLGLLLGAGPLVFWYFVLKKSRDRKERLIQEGKLDRRYHLSY</sequence>
<feature type="non-terminal residue" evidence="17">
    <location>
        <position position="128"/>
    </location>
</feature>
<keyword evidence="8 16" id="KW-0812">Transmembrane</keyword>
<name>A0A8J7P3V4_ATRSP</name>
<keyword evidence="11 16" id="KW-1133">Transmembrane helix</keyword>
<evidence type="ECO:0000256" key="16">
    <source>
        <dbReference type="SAM" id="Phobius"/>
    </source>
</evidence>
<evidence type="ECO:0000256" key="15">
    <source>
        <dbReference type="ARBA" id="ARBA00030987"/>
    </source>
</evidence>
<keyword evidence="6" id="KW-0813">Transport</keyword>
<evidence type="ECO:0000256" key="12">
    <source>
        <dbReference type="ARBA" id="ARBA00023128"/>
    </source>
</evidence>
<proteinExistence type="inferred from homology"/>
<keyword evidence="7" id="KW-0679">Respiratory chain</keyword>
<evidence type="ECO:0000256" key="8">
    <source>
        <dbReference type="ARBA" id="ARBA00022692"/>
    </source>
</evidence>
<keyword evidence="13 16" id="KW-0472">Membrane</keyword>
<dbReference type="GO" id="GO:0005743">
    <property type="term" value="C:mitochondrial inner membrane"/>
    <property type="evidence" value="ECO:0007669"/>
    <property type="project" value="UniProtKB-SubCell"/>
</dbReference>
<gene>
    <name evidence="17" type="primary">Ndufb4</name>
    <name evidence="17" type="ORF">GTO95_0015135</name>
</gene>
<evidence type="ECO:0000256" key="4">
    <source>
        <dbReference type="ARBA" id="ARBA00011533"/>
    </source>
</evidence>
<evidence type="ECO:0000256" key="11">
    <source>
        <dbReference type="ARBA" id="ARBA00022989"/>
    </source>
</evidence>